<evidence type="ECO:0000313" key="15">
    <source>
        <dbReference type="Proteomes" id="UP000594220"/>
    </source>
</evidence>
<dbReference type="OMA" id="IRHRHTH"/>
<evidence type="ECO:0000256" key="6">
    <source>
        <dbReference type="ARBA" id="ARBA00022833"/>
    </source>
</evidence>
<keyword evidence="15" id="KW-1185">Reference proteome</keyword>
<dbReference type="PANTHER" id="PTHR23226:SF416">
    <property type="entry name" value="FI01424P"/>
    <property type="match status" value="1"/>
</dbReference>
<keyword evidence="4" id="KW-0677">Repeat</keyword>
<keyword evidence="9" id="KW-0804">Transcription</keyword>
<dbReference type="FunFam" id="3.30.160.60:FF:000710">
    <property type="entry name" value="Zinc finger protein 768"/>
    <property type="match status" value="1"/>
</dbReference>
<keyword evidence="10" id="KW-0539">Nucleus</keyword>
<evidence type="ECO:0000256" key="4">
    <source>
        <dbReference type="ARBA" id="ARBA00022737"/>
    </source>
</evidence>
<evidence type="ECO:0000256" key="3">
    <source>
        <dbReference type="ARBA" id="ARBA00022723"/>
    </source>
</evidence>
<evidence type="ECO:0000256" key="10">
    <source>
        <dbReference type="ARBA" id="ARBA00023242"/>
    </source>
</evidence>
<keyword evidence="8" id="KW-0238">DNA-binding</keyword>
<evidence type="ECO:0000256" key="12">
    <source>
        <dbReference type="SAM" id="MobiDB-lite"/>
    </source>
</evidence>
<dbReference type="FunFam" id="3.30.160.60:FF:000212">
    <property type="entry name" value="zinc finger protein 382 isoform X2"/>
    <property type="match status" value="1"/>
</dbReference>
<name>A0A7M4FD22_CROPO</name>
<dbReference type="GeneTree" id="ENSGT00940000154740"/>
<comment type="subcellular location">
    <subcellularLocation>
        <location evidence="1">Nucleus</location>
    </subcellularLocation>
</comment>
<evidence type="ECO:0000256" key="5">
    <source>
        <dbReference type="ARBA" id="ARBA00022771"/>
    </source>
</evidence>
<keyword evidence="7" id="KW-0805">Transcription regulation</keyword>
<evidence type="ECO:0000313" key="14">
    <source>
        <dbReference type="Ensembl" id="ENSCPRP00005022171.1"/>
    </source>
</evidence>
<evidence type="ECO:0000256" key="8">
    <source>
        <dbReference type="ARBA" id="ARBA00023125"/>
    </source>
</evidence>
<evidence type="ECO:0000256" key="9">
    <source>
        <dbReference type="ARBA" id="ARBA00023163"/>
    </source>
</evidence>
<organism evidence="14 15">
    <name type="scientific">Crocodylus porosus</name>
    <name type="common">Saltwater crocodile</name>
    <name type="synonym">Estuarine crocodile</name>
    <dbReference type="NCBI Taxonomy" id="8502"/>
    <lineage>
        <taxon>Eukaryota</taxon>
        <taxon>Metazoa</taxon>
        <taxon>Chordata</taxon>
        <taxon>Craniata</taxon>
        <taxon>Vertebrata</taxon>
        <taxon>Euteleostomi</taxon>
        <taxon>Archelosauria</taxon>
        <taxon>Archosauria</taxon>
        <taxon>Crocodylia</taxon>
        <taxon>Longirostres</taxon>
        <taxon>Crocodylidae</taxon>
        <taxon>Crocodylus</taxon>
    </lineage>
</organism>
<dbReference type="PROSITE" id="PS00028">
    <property type="entry name" value="ZINC_FINGER_C2H2_1"/>
    <property type="match status" value="3"/>
</dbReference>
<feature type="domain" description="C2H2-type" evidence="13">
    <location>
        <begin position="121"/>
        <end position="148"/>
    </location>
</feature>
<dbReference type="GO" id="GO:0008270">
    <property type="term" value="F:zinc ion binding"/>
    <property type="evidence" value="ECO:0007669"/>
    <property type="project" value="UniProtKB-KW"/>
</dbReference>
<dbReference type="GO" id="GO:0005634">
    <property type="term" value="C:nucleus"/>
    <property type="evidence" value="ECO:0007669"/>
    <property type="project" value="UniProtKB-SubCell"/>
</dbReference>
<evidence type="ECO:0000256" key="7">
    <source>
        <dbReference type="ARBA" id="ARBA00023015"/>
    </source>
</evidence>
<accession>A0A7M4FD22</accession>
<reference evidence="14" key="2">
    <citation type="submission" date="2025-09" db="UniProtKB">
        <authorList>
            <consortium name="Ensembl"/>
        </authorList>
    </citation>
    <scope>IDENTIFICATION</scope>
</reference>
<dbReference type="Pfam" id="PF00096">
    <property type="entry name" value="zf-C2H2"/>
    <property type="match status" value="2"/>
</dbReference>
<protein>
    <recommendedName>
        <fullName evidence="13">C2H2-type domain-containing protein</fullName>
    </recommendedName>
</protein>
<feature type="domain" description="C2H2-type" evidence="13">
    <location>
        <begin position="93"/>
        <end position="120"/>
    </location>
</feature>
<keyword evidence="6" id="KW-0862">Zinc</keyword>
<feature type="domain" description="C2H2-type" evidence="13">
    <location>
        <begin position="149"/>
        <end position="176"/>
    </location>
</feature>
<dbReference type="SUPFAM" id="SSF57667">
    <property type="entry name" value="beta-beta-alpha zinc fingers"/>
    <property type="match status" value="2"/>
</dbReference>
<evidence type="ECO:0000256" key="1">
    <source>
        <dbReference type="ARBA" id="ARBA00004123"/>
    </source>
</evidence>
<dbReference type="Ensembl" id="ENSCPRT00005025935.1">
    <property type="protein sequence ID" value="ENSCPRP00005022171.1"/>
    <property type="gene ID" value="ENSCPRG00005015462.1"/>
</dbReference>
<keyword evidence="3" id="KW-0479">Metal-binding</keyword>
<dbReference type="FunFam" id="3.30.160.60:FF:002343">
    <property type="entry name" value="Zinc finger protein 33A"/>
    <property type="match status" value="1"/>
</dbReference>
<dbReference type="PANTHER" id="PTHR23226">
    <property type="entry name" value="ZINC FINGER AND SCAN DOMAIN-CONTAINING"/>
    <property type="match status" value="1"/>
</dbReference>
<feature type="region of interest" description="Disordered" evidence="12">
    <location>
        <begin position="195"/>
        <end position="231"/>
    </location>
</feature>
<dbReference type="GO" id="GO:0000981">
    <property type="term" value="F:DNA-binding transcription factor activity, RNA polymerase II-specific"/>
    <property type="evidence" value="ECO:0007669"/>
    <property type="project" value="TreeGrafter"/>
</dbReference>
<keyword evidence="5 11" id="KW-0863">Zinc-finger</keyword>
<dbReference type="InterPro" id="IPR036236">
    <property type="entry name" value="Znf_C2H2_sf"/>
</dbReference>
<feature type="region of interest" description="Disordered" evidence="12">
    <location>
        <begin position="64"/>
        <end position="88"/>
    </location>
</feature>
<comment type="similarity">
    <text evidence="2">Belongs to the krueppel C2H2-type zinc-finger protein family.</text>
</comment>
<evidence type="ECO:0000256" key="2">
    <source>
        <dbReference type="ARBA" id="ARBA00006991"/>
    </source>
</evidence>
<evidence type="ECO:0000259" key="13">
    <source>
        <dbReference type="PROSITE" id="PS50157"/>
    </source>
</evidence>
<dbReference type="GO" id="GO:0000978">
    <property type="term" value="F:RNA polymerase II cis-regulatory region sequence-specific DNA binding"/>
    <property type="evidence" value="ECO:0007669"/>
    <property type="project" value="TreeGrafter"/>
</dbReference>
<reference evidence="14" key="1">
    <citation type="submission" date="2025-08" db="UniProtKB">
        <authorList>
            <consortium name="Ensembl"/>
        </authorList>
    </citation>
    <scope>IDENTIFICATION</scope>
</reference>
<proteinExistence type="inferred from homology"/>
<sequence length="231" mass="24879">PGPPGFESHQNILDLRCWRLQGKPCPDPLPSPFSLPSLLRGQTWGMAAHALCCWGAGTSPSSCRTGQSGVHGARTEKTAGPRGWAAPEGEKPHACPDCGRCFRHGSHLTTHRRLHTGEKPHACPDCGRQFCHGLSLSTHRHLHRGEKPHTCPDCGRCFRQSSHLIAHRRRHMGERPYSCPHCGRCFAGHSGPGPSPLPTPASSSCPVPASARRGVEGKRKPGGGSGEQDIY</sequence>
<feature type="compositionally biased region" description="Gly residues" evidence="12">
    <location>
        <begin position="222"/>
        <end position="231"/>
    </location>
</feature>
<dbReference type="AlphaFoldDB" id="A0A7M4FD22"/>
<dbReference type="InterPro" id="IPR013087">
    <property type="entry name" value="Znf_C2H2_type"/>
</dbReference>
<dbReference type="SMART" id="SM00355">
    <property type="entry name" value="ZnF_C2H2"/>
    <property type="match status" value="3"/>
</dbReference>
<dbReference type="Proteomes" id="UP000594220">
    <property type="component" value="Unplaced"/>
</dbReference>
<dbReference type="Gene3D" id="3.30.160.60">
    <property type="entry name" value="Classic Zinc Finger"/>
    <property type="match status" value="4"/>
</dbReference>
<feature type="compositionally biased region" description="Low complexity" evidence="12">
    <location>
        <begin position="200"/>
        <end position="211"/>
    </location>
</feature>
<dbReference type="PROSITE" id="PS50157">
    <property type="entry name" value="ZINC_FINGER_C2H2_2"/>
    <property type="match status" value="3"/>
</dbReference>
<evidence type="ECO:0000256" key="11">
    <source>
        <dbReference type="PROSITE-ProRule" id="PRU00042"/>
    </source>
</evidence>